<keyword evidence="6" id="KW-1185">Reference proteome</keyword>
<proteinExistence type="predicted"/>
<gene>
    <name evidence="5" type="ORF">V9T40_006904</name>
</gene>
<feature type="region of interest" description="Disordered" evidence="3">
    <location>
        <begin position="417"/>
        <end position="454"/>
    </location>
</feature>
<feature type="compositionally biased region" description="Basic and acidic residues" evidence="3">
    <location>
        <begin position="440"/>
        <end position="454"/>
    </location>
</feature>
<keyword evidence="2" id="KW-0694">RNA-binding</keyword>
<organism evidence="5 6">
    <name type="scientific">Parthenolecanium corni</name>
    <dbReference type="NCBI Taxonomy" id="536013"/>
    <lineage>
        <taxon>Eukaryota</taxon>
        <taxon>Metazoa</taxon>
        <taxon>Ecdysozoa</taxon>
        <taxon>Arthropoda</taxon>
        <taxon>Hexapoda</taxon>
        <taxon>Insecta</taxon>
        <taxon>Pterygota</taxon>
        <taxon>Neoptera</taxon>
        <taxon>Paraneoptera</taxon>
        <taxon>Hemiptera</taxon>
        <taxon>Sternorrhyncha</taxon>
        <taxon>Coccoidea</taxon>
        <taxon>Coccidae</taxon>
        <taxon>Parthenolecanium</taxon>
    </lineage>
</organism>
<dbReference type="PROSITE" id="PS50084">
    <property type="entry name" value="KH_TYPE_1"/>
    <property type="match status" value="3"/>
</dbReference>
<dbReference type="InterPro" id="IPR036612">
    <property type="entry name" value="KH_dom_type_1_sf"/>
</dbReference>
<dbReference type="SMART" id="SM00322">
    <property type="entry name" value="KH"/>
    <property type="match status" value="3"/>
</dbReference>
<feature type="compositionally biased region" description="Low complexity" evidence="3">
    <location>
        <begin position="358"/>
        <end position="378"/>
    </location>
</feature>
<feature type="compositionally biased region" description="Polar residues" evidence="3">
    <location>
        <begin position="417"/>
        <end position="437"/>
    </location>
</feature>
<evidence type="ECO:0000313" key="5">
    <source>
        <dbReference type="EMBL" id="KAK7602930.1"/>
    </source>
</evidence>
<reference evidence="5 6" key="1">
    <citation type="submission" date="2024-03" db="EMBL/GenBank/DDBJ databases">
        <title>Adaptation during the transition from Ophiocordyceps entomopathogen to insect associate is accompanied by gene loss and intensified selection.</title>
        <authorList>
            <person name="Ward C.M."/>
            <person name="Onetto C.A."/>
            <person name="Borneman A.R."/>
        </authorList>
    </citation>
    <scope>NUCLEOTIDE SEQUENCE [LARGE SCALE GENOMIC DNA]</scope>
    <source>
        <strain evidence="5">AWRI1</strain>
        <tissue evidence="5">Single Adult Female</tissue>
    </source>
</reference>
<evidence type="ECO:0000259" key="4">
    <source>
        <dbReference type="SMART" id="SM00322"/>
    </source>
</evidence>
<dbReference type="GO" id="GO:0010468">
    <property type="term" value="P:regulation of gene expression"/>
    <property type="evidence" value="ECO:0007669"/>
    <property type="project" value="UniProtKB-ARBA"/>
</dbReference>
<dbReference type="SUPFAM" id="SSF54791">
    <property type="entry name" value="Eukaryotic type KH-domain (KH-domain type I)"/>
    <property type="match status" value="3"/>
</dbReference>
<evidence type="ECO:0000256" key="1">
    <source>
        <dbReference type="ARBA" id="ARBA00022737"/>
    </source>
</evidence>
<dbReference type="InterPro" id="IPR004088">
    <property type="entry name" value="KH_dom_type_1"/>
</dbReference>
<dbReference type="Proteomes" id="UP001367676">
    <property type="component" value="Unassembled WGS sequence"/>
</dbReference>
<dbReference type="CDD" id="cd02396">
    <property type="entry name" value="KH-I_PCBP_rpt2"/>
    <property type="match status" value="1"/>
</dbReference>
<accession>A0AAN9Y9Z6</accession>
<dbReference type="CDD" id="cd22439">
    <property type="entry name" value="KH-I_PCBP_rpt3"/>
    <property type="match status" value="1"/>
</dbReference>
<dbReference type="EMBL" id="JBBCAQ010000007">
    <property type="protein sequence ID" value="KAK7602930.1"/>
    <property type="molecule type" value="Genomic_DNA"/>
</dbReference>
<sequence length="454" mass="47547">MSTSNGNDRFERESRSSREHEDNRDVILTVRVLMHGKEVGSIIGKKGELVRQLREESGSRIHISDGSSADRIVTVTGNLNAIYKAFSLITAKVQEFFERQNGSWGGMVAPLVFKLIVPATQCGSIIGKGGSKIKEIRETSGASIQVASDMLPNSTERTVTITGNPDTITQCIYQVCLILMESPPRGTVVPYRPKPSQSQGLLAGGLQNNLGLSGLDQLSKLGSGNPLASLAGLGGLGGLGGLAGLAGGGLNAATLAAIASSQLRGSGNKKTQTSSQTQEITVPNEYIGCIIGKGGSKIAEIRQISGAVIRISSNEETREGPDGIERPITIQGTPDAITVAKYLINMSVDLQKANLEAQTQNQSNSSGSSTTSNNPSPLASALPLAQLLSKPGALNALSNLTALGGLTDLLGNVNNAGSRPVQTTGVHRSKPYTSRVRSPSGDKSKMDRTKFAPY</sequence>
<feature type="domain" description="K Homology" evidence="4">
    <location>
        <begin position="274"/>
        <end position="349"/>
    </location>
</feature>
<keyword evidence="1" id="KW-0677">Repeat</keyword>
<dbReference type="CDD" id="cd22438">
    <property type="entry name" value="KH-I_PCBP_rpt1"/>
    <property type="match status" value="1"/>
</dbReference>
<evidence type="ECO:0000256" key="3">
    <source>
        <dbReference type="SAM" id="MobiDB-lite"/>
    </source>
</evidence>
<feature type="region of interest" description="Disordered" evidence="3">
    <location>
        <begin position="356"/>
        <end position="378"/>
    </location>
</feature>
<feature type="domain" description="K Homology" evidence="4">
    <location>
        <begin position="109"/>
        <end position="180"/>
    </location>
</feature>
<name>A0AAN9Y9Z6_9HEMI</name>
<dbReference type="AlphaFoldDB" id="A0AAN9Y9Z6"/>
<dbReference type="PANTHER" id="PTHR10288">
    <property type="entry name" value="KH DOMAIN CONTAINING RNA BINDING PROTEIN"/>
    <property type="match status" value="1"/>
</dbReference>
<feature type="domain" description="K Homology" evidence="4">
    <location>
        <begin position="26"/>
        <end position="94"/>
    </location>
</feature>
<dbReference type="Pfam" id="PF00013">
    <property type="entry name" value="KH_1"/>
    <property type="match status" value="3"/>
</dbReference>
<dbReference type="Gene3D" id="3.30.1370.10">
    <property type="entry name" value="K Homology domain, type 1"/>
    <property type="match status" value="3"/>
</dbReference>
<dbReference type="InterPro" id="IPR004087">
    <property type="entry name" value="KH_dom"/>
</dbReference>
<evidence type="ECO:0000313" key="6">
    <source>
        <dbReference type="Proteomes" id="UP001367676"/>
    </source>
</evidence>
<protein>
    <recommendedName>
        <fullName evidence="4">K Homology domain-containing protein</fullName>
    </recommendedName>
</protein>
<evidence type="ECO:0000256" key="2">
    <source>
        <dbReference type="PROSITE-ProRule" id="PRU00117"/>
    </source>
</evidence>
<dbReference type="GO" id="GO:0003723">
    <property type="term" value="F:RNA binding"/>
    <property type="evidence" value="ECO:0007669"/>
    <property type="project" value="UniProtKB-UniRule"/>
</dbReference>
<comment type="caution">
    <text evidence="5">The sequence shown here is derived from an EMBL/GenBank/DDBJ whole genome shotgun (WGS) entry which is preliminary data.</text>
</comment>